<dbReference type="Proteomes" id="UP000198809">
    <property type="component" value="Unassembled WGS sequence"/>
</dbReference>
<proteinExistence type="predicted"/>
<evidence type="ECO:0000313" key="1">
    <source>
        <dbReference type="EMBL" id="SEO01614.1"/>
    </source>
</evidence>
<dbReference type="AlphaFoldDB" id="A0A1H8L8V3"/>
<dbReference type="EMBL" id="FODH01000004">
    <property type="protein sequence ID" value="SEO01614.1"/>
    <property type="molecule type" value="Genomic_DNA"/>
</dbReference>
<reference evidence="1 2" key="1">
    <citation type="submission" date="2016-10" db="EMBL/GenBank/DDBJ databases">
        <authorList>
            <person name="de Groot N.N."/>
        </authorList>
    </citation>
    <scope>NUCLEOTIDE SEQUENCE [LARGE SCALE GENOMIC DNA]</scope>
    <source>
        <strain evidence="1 2">CGMCC 1.10238</strain>
    </source>
</reference>
<accession>A0A1H8L8V3</accession>
<protein>
    <submittedName>
        <fullName evidence="1">Uncharacterized protein</fullName>
    </submittedName>
</protein>
<sequence length="117" mass="13575">MSKLKGGRSNVLPIIQGIPRLRQRRATRGILRHPLSRFQYYMEAEGNTMGTKDEDLLQHELEVMAGILESKAQYRKIIKAGIAKWVKDFQDGRIEIRTVDDLKKLIEIDIELQKDEL</sequence>
<gene>
    <name evidence="1" type="ORF">SAMN04487895_104236</name>
</gene>
<evidence type="ECO:0000313" key="2">
    <source>
        <dbReference type="Proteomes" id="UP000198809"/>
    </source>
</evidence>
<name>A0A1H8L8V3_9BACL</name>
<organism evidence="1 2">
    <name type="scientific">Paenibacillus sophorae</name>
    <dbReference type="NCBI Taxonomy" id="1333845"/>
    <lineage>
        <taxon>Bacteria</taxon>
        <taxon>Bacillati</taxon>
        <taxon>Bacillota</taxon>
        <taxon>Bacilli</taxon>
        <taxon>Bacillales</taxon>
        <taxon>Paenibacillaceae</taxon>
        <taxon>Paenibacillus</taxon>
    </lineage>
</organism>
<dbReference type="STRING" id="1333845.SAMN04487895_104236"/>